<keyword evidence="2" id="KW-1185">Reference proteome</keyword>
<dbReference type="Proteomes" id="UP001501371">
    <property type="component" value="Unassembled WGS sequence"/>
</dbReference>
<dbReference type="RefSeq" id="WP_344276114.1">
    <property type="nucleotide sequence ID" value="NZ_BAAAKV010000025.1"/>
</dbReference>
<proteinExistence type="predicted"/>
<protein>
    <submittedName>
        <fullName evidence="1">Uncharacterized protein</fullName>
    </submittedName>
</protein>
<evidence type="ECO:0000313" key="1">
    <source>
        <dbReference type="EMBL" id="GAA1171551.1"/>
    </source>
</evidence>
<gene>
    <name evidence="1" type="ORF">GCM10009654_30930</name>
</gene>
<comment type="caution">
    <text evidence="1">The sequence shown here is derived from an EMBL/GenBank/DDBJ whole genome shotgun (WGS) entry which is preliminary data.</text>
</comment>
<organism evidence="1 2">
    <name type="scientific">Streptomyces hebeiensis</name>
    <dbReference type="NCBI Taxonomy" id="229486"/>
    <lineage>
        <taxon>Bacteria</taxon>
        <taxon>Bacillati</taxon>
        <taxon>Actinomycetota</taxon>
        <taxon>Actinomycetes</taxon>
        <taxon>Kitasatosporales</taxon>
        <taxon>Streptomycetaceae</taxon>
        <taxon>Streptomyces</taxon>
    </lineage>
</organism>
<reference evidence="1 2" key="1">
    <citation type="journal article" date="2019" name="Int. J. Syst. Evol. Microbiol.">
        <title>The Global Catalogue of Microorganisms (GCM) 10K type strain sequencing project: providing services to taxonomists for standard genome sequencing and annotation.</title>
        <authorList>
            <consortium name="The Broad Institute Genomics Platform"/>
            <consortium name="The Broad Institute Genome Sequencing Center for Infectious Disease"/>
            <person name="Wu L."/>
            <person name="Ma J."/>
        </authorList>
    </citation>
    <scope>NUCLEOTIDE SEQUENCE [LARGE SCALE GENOMIC DNA]</scope>
    <source>
        <strain evidence="1 2">JCM 12696</strain>
    </source>
</reference>
<dbReference type="EMBL" id="BAAAKV010000025">
    <property type="protein sequence ID" value="GAA1171551.1"/>
    <property type="molecule type" value="Genomic_DNA"/>
</dbReference>
<name>A0ABN1UUU2_9ACTN</name>
<accession>A0ABN1UUU2</accession>
<sequence length="82" mass="8790">MISIRLTLTGAVDWELGACFVCRRPELATVRVGTMSSPSGPGHSGYETPLFVCRGCLGQLTLMHHTTHADPARPYVPAGHPC</sequence>
<evidence type="ECO:0000313" key="2">
    <source>
        <dbReference type="Proteomes" id="UP001501371"/>
    </source>
</evidence>